<accession>A0A914YNV3</accession>
<dbReference type="Gene3D" id="3.90.190.10">
    <property type="entry name" value="Protein tyrosine phosphatase superfamily"/>
    <property type="match status" value="1"/>
</dbReference>
<dbReference type="SUPFAM" id="SSF52799">
    <property type="entry name" value="(Phosphotyrosine protein) phosphatases II"/>
    <property type="match status" value="1"/>
</dbReference>
<sequence>MFCGTLEAAADARWLCENKISYLINLTGVSRIKIRSCSCADTLYHSPIEYIPKFNSDSTYKEITTEFHKINDFIQEARSKNACILIFNNDGYDLCQAIAIQYMMDYYGGLMLHHISSLQMKVKVKVKISPEYLEVLSFWEKEIEKKNPRISNNKSLRSFSFKINRKLAQI</sequence>
<reference evidence="2" key="1">
    <citation type="submission" date="2022-11" db="UniProtKB">
        <authorList>
            <consortium name="WormBaseParasite"/>
        </authorList>
    </citation>
    <scope>IDENTIFICATION</scope>
</reference>
<evidence type="ECO:0000313" key="1">
    <source>
        <dbReference type="Proteomes" id="UP000887577"/>
    </source>
</evidence>
<evidence type="ECO:0000313" key="2">
    <source>
        <dbReference type="WBParaSite" id="PSU_v2.g19033.t1"/>
    </source>
</evidence>
<protein>
    <submittedName>
        <fullName evidence="2">Uncharacterized protein</fullName>
    </submittedName>
</protein>
<dbReference type="WBParaSite" id="PSU_v2.g19033.t1">
    <property type="protein sequence ID" value="PSU_v2.g19033.t1"/>
    <property type="gene ID" value="PSU_v2.g19033"/>
</dbReference>
<dbReference type="AlphaFoldDB" id="A0A914YNV3"/>
<dbReference type="InterPro" id="IPR029021">
    <property type="entry name" value="Prot-tyrosine_phosphatase-like"/>
</dbReference>
<name>A0A914YNV3_9BILA</name>
<organism evidence="1 2">
    <name type="scientific">Panagrolaimus superbus</name>
    <dbReference type="NCBI Taxonomy" id="310955"/>
    <lineage>
        <taxon>Eukaryota</taxon>
        <taxon>Metazoa</taxon>
        <taxon>Ecdysozoa</taxon>
        <taxon>Nematoda</taxon>
        <taxon>Chromadorea</taxon>
        <taxon>Rhabditida</taxon>
        <taxon>Tylenchina</taxon>
        <taxon>Panagrolaimomorpha</taxon>
        <taxon>Panagrolaimoidea</taxon>
        <taxon>Panagrolaimidae</taxon>
        <taxon>Panagrolaimus</taxon>
    </lineage>
</organism>
<keyword evidence="1" id="KW-1185">Reference proteome</keyword>
<proteinExistence type="predicted"/>
<dbReference type="Proteomes" id="UP000887577">
    <property type="component" value="Unplaced"/>
</dbReference>